<reference evidence="3" key="1">
    <citation type="submission" date="2023-04" db="EMBL/GenBank/DDBJ databases">
        <title>Candida boidinii NBRC 10035.</title>
        <authorList>
            <person name="Ichikawa N."/>
            <person name="Sato H."/>
            <person name="Tonouchi N."/>
        </authorList>
    </citation>
    <scope>NUCLEOTIDE SEQUENCE</scope>
    <source>
        <strain evidence="3">NBRC 10035</strain>
    </source>
</reference>
<organism evidence="3 4">
    <name type="scientific">Candida boidinii</name>
    <name type="common">Yeast</name>
    <dbReference type="NCBI Taxonomy" id="5477"/>
    <lineage>
        <taxon>Eukaryota</taxon>
        <taxon>Fungi</taxon>
        <taxon>Dikarya</taxon>
        <taxon>Ascomycota</taxon>
        <taxon>Saccharomycotina</taxon>
        <taxon>Pichiomycetes</taxon>
        <taxon>Pichiales</taxon>
        <taxon>Pichiaceae</taxon>
        <taxon>Ogataea</taxon>
        <taxon>Ogataea/Candida clade</taxon>
    </lineage>
</organism>
<protein>
    <submittedName>
        <fullName evidence="3">Unnamed protein product</fullName>
    </submittedName>
</protein>
<dbReference type="InterPro" id="IPR040025">
    <property type="entry name" value="Znf622/Rei1/Reh1"/>
</dbReference>
<evidence type="ECO:0000256" key="1">
    <source>
        <dbReference type="SAM" id="MobiDB-lite"/>
    </source>
</evidence>
<feature type="region of interest" description="Disordered" evidence="1">
    <location>
        <begin position="28"/>
        <end position="59"/>
    </location>
</feature>
<dbReference type="Proteomes" id="UP001165120">
    <property type="component" value="Unassembled WGS sequence"/>
</dbReference>
<dbReference type="InterPro" id="IPR041661">
    <property type="entry name" value="ZN622/Rei1/Reh1_Znf-C2H2"/>
</dbReference>
<evidence type="ECO:0000259" key="2">
    <source>
        <dbReference type="Pfam" id="PF12756"/>
    </source>
</evidence>
<feature type="compositionally biased region" description="Acidic residues" evidence="1">
    <location>
        <begin position="40"/>
        <end position="59"/>
    </location>
</feature>
<dbReference type="AlphaFoldDB" id="A0A9W6SY35"/>
<feature type="domain" description="ZN622/Rei1/Reh1 zinc finger C2H2-type" evidence="2">
    <location>
        <begin position="1"/>
        <end position="30"/>
    </location>
</feature>
<gene>
    <name evidence="3" type="ORF">Cboi02_000240500</name>
</gene>
<dbReference type="PANTHER" id="PTHR13182:SF21">
    <property type="entry name" value="CYTOPLASMIC 60S SUBUNIT BIOGENESIS FACTOR REI1"/>
    <property type="match status" value="1"/>
</dbReference>
<dbReference type="GO" id="GO:0042273">
    <property type="term" value="P:ribosomal large subunit biogenesis"/>
    <property type="evidence" value="ECO:0007669"/>
    <property type="project" value="TreeGrafter"/>
</dbReference>
<evidence type="ECO:0000313" key="4">
    <source>
        <dbReference type="Proteomes" id="UP001165120"/>
    </source>
</evidence>
<accession>A0A9W6SY35</accession>
<feature type="compositionally biased region" description="Low complexity" evidence="1">
    <location>
        <begin position="28"/>
        <end position="39"/>
    </location>
</feature>
<feature type="region of interest" description="Disordered" evidence="1">
    <location>
        <begin position="126"/>
        <end position="169"/>
    </location>
</feature>
<proteinExistence type="predicted"/>
<keyword evidence="4" id="KW-1185">Reference proteome</keyword>
<dbReference type="GO" id="GO:0030687">
    <property type="term" value="C:preribosome, large subunit precursor"/>
    <property type="evidence" value="ECO:0007669"/>
    <property type="project" value="TreeGrafter"/>
</dbReference>
<name>A0A9W6SY35_CANBO</name>
<sequence length="169" mass="19653">MLSKSHCRIPYESEDEKLEISDFYDFTSSYSTPATTTSAEDGEEEEWEDVDEEDVDEDDDNVTIASEDLPQEISYVNGHELHLPTGQVVGHRSLARYYRQNVKPEKELSEGHGTVIAAETRHFATTIDREQSAESKRVWRKQEKSKDRNDRRAAKFINNQEHYRDQLLQ</sequence>
<comment type="caution">
    <text evidence="3">The sequence shown here is derived from an EMBL/GenBank/DDBJ whole genome shotgun (WGS) entry which is preliminary data.</text>
</comment>
<dbReference type="EMBL" id="BSXN01000710">
    <property type="protein sequence ID" value="GME69566.1"/>
    <property type="molecule type" value="Genomic_DNA"/>
</dbReference>
<evidence type="ECO:0000313" key="3">
    <source>
        <dbReference type="EMBL" id="GME69566.1"/>
    </source>
</evidence>
<dbReference type="Pfam" id="PF12756">
    <property type="entry name" value="zf-C2H2_2"/>
    <property type="match status" value="1"/>
</dbReference>
<dbReference type="PANTHER" id="PTHR13182">
    <property type="entry name" value="ZINC FINGER PROTEIN 622"/>
    <property type="match status" value="1"/>
</dbReference>
<feature type="compositionally biased region" description="Basic and acidic residues" evidence="1">
    <location>
        <begin position="126"/>
        <end position="153"/>
    </location>
</feature>